<organism evidence="1 2">
    <name type="scientific">Candidatus Iainarchaeum sp</name>
    <dbReference type="NCBI Taxonomy" id="3101447"/>
    <lineage>
        <taxon>Archaea</taxon>
        <taxon>Candidatus Iainarchaeota</taxon>
        <taxon>Candidatus Iainarchaeia</taxon>
        <taxon>Candidatus Iainarchaeales</taxon>
        <taxon>Candidatus Iainarchaeaceae</taxon>
        <taxon>Candidatus Iainarchaeum</taxon>
    </lineage>
</organism>
<sequence length="193" mass="21956">MPTIKKDASSKTVIYDLLKDLENPLPERDIILTCHLYLEFIMDEILMEYFCPSSLKEYSNGRRGKFSEILIFLGFFKKVNLLQAVGIIDTDLAKGIFLPINSTRNAVSHNLDMGEVTYKGNLIIQGNGLEEYKKDSITAWTTLNAVVGVLLEQPNKFWRSHLEFKLEKPTIHIGGRASLFIELGKEENSTEKN</sequence>
<protein>
    <submittedName>
        <fullName evidence="1">Uncharacterized protein</fullName>
    </submittedName>
</protein>
<evidence type="ECO:0000313" key="2">
    <source>
        <dbReference type="Proteomes" id="UP000678237"/>
    </source>
</evidence>
<dbReference type="EMBL" id="JAGVWE010000007">
    <property type="protein sequence ID" value="MBS3063705.1"/>
    <property type="molecule type" value="Genomic_DNA"/>
</dbReference>
<comment type="caution">
    <text evidence="1">The sequence shown here is derived from an EMBL/GenBank/DDBJ whole genome shotgun (WGS) entry which is preliminary data.</text>
</comment>
<dbReference type="AlphaFoldDB" id="A0A8T4LKF8"/>
<accession>A0A8T4LKF8</accession>
<reference evidence="1" key="2">
    <citation type="submission" date="2021-05" db="EMBL/GenBank/DDBJ databases">
        <title>Protein family content uncovers lineage relationships and bacterial pathway maintenance mechanisms in DPANN archaea.</title>
        <authorList>
            <person name="Castelle C.J."/>
            <person name="Meheust R."/>
            <person name="Jaffe A.L."/>
            <person name="Seitz K."/>
            <person name="Gong X."/>
            <person name="Baker B.J."/>
            <person name="Banfield J.F."/>
        </authorList>
    </citation>
    <scope>NUCLEOTIDE SEQUENCE</scope>
    <source>
        <strain evidence="1">RIFCSPLOWO2_01_FULL_58_19</strain>
    </source>
</reference>
<evidence type="ECO:0000313" key="1">
    <source>
        <dbReference type="EMBL" id="MBS3063705.1"/>
    </source>
</evidence>
<dbReference type="Proteomes" id="UP000678237">
    <property type="component" value="Unassembled WGS sequence"/>
</dbReference>
<gene>
    <name evidence="1" type="ORF">J4203_07625</name>
</gene>
<name>A0A8T4LKF8_9ARCH</name>
<reference evidence="1" key="1">
    <citation type="submission" date="2021-03" db="EMBL/GenBank/DDBJ databases">
        <authorList>
            <person name="Jaffe A."/>
        </authorList>
    </citation>
    <scope>NUCLEOTIDE SEQUENCE</scope>
    <source>
        <strain evidence="1">RIFCSPLOWO2_01_FULL_58_19</strain>
    </source>
</reference>
<proteinExistence type="predicted"/>